<evidence type="ECO:0000256" key="3">
    <source>
        <dbReference type="SAM" id="Phobius"/>
    </source>
</evidence>
<keyword evidence="3" id="KW-0472">Membrane</keyword>
<protein>
    <submittedName>
        <fullName evidence="4">Uncharacterized protein</fullName>
    </submittedName>
</protein>
<feature type="region of interest" description="Disordered" evidence="2">
    <location>
        <begin position="107"/>
        <end position="131"/>
    </location>
</feature>
<feature type="compositionally biased region" description="Polar residues" evidence="2">
    <location>
        <begin position="1488"/>
        <end position="1497"/>
    </location>
</feature>
<keyword evidence="3" id="KW-0812">Transmembrane</keyword>
<accession>A0A7J6PD38</accession>
<dbReference type="EMBL" id="JABANP010000037">
    <property type="protein sequence ID" value="KAF4694103.1"/>
    <property type="molecule type" value="Genomic_DNA"/>
</dbReference>
<gene>
    <name evidence="4" type="ORF">FOZ60_009216</name>
</gene>
<dbReference type="Proteomes" id="UP000541610">
    <property type="component" value="Unassembled WGS sequence"/>
</dbReference>
<feature type="transmembrane region" description="Helical" evidence="3">
    <location>
        <begin position="1683"/>
        <end position="1704"/>
    </location>
</feature>
<feature type="coiled-coil region" evidence="1">
    <location>
        <begin position="1127"/>
        <end position="1221"/>
    </location>
</feature>
<sequence>MSRDQIHVSAEYTALEGKIEHVERVCRIELEQHTRKCRAELTERIDDVVSYIARNLSSDSRHSSARLKDITTDMAAVKADLKKSAGLKEAVENLTEKMQAMQSDIDSMARRGGGGSSRSRSGGQGKMPTLESVEGHKDLKIVIDECLNLTKRVKALERGRYGGTGGGGHSSRASHHAVPEEPESEVRALGEEVRQCLAATVDLRRYIDSAITRVDNRLTAFERSALRPTTPVGMDTPSTLPATIPEGRAEGKREVECITHPLTIERPPLPLSTDVVLCSYRLAVGLPVPELMVVERAVDDAGSRGPGTRRGPQSTGTASRQVDSTLRGLGEGLERNQEQLVILRENLAETRRVVSESVAADSPQLVSRSHRAVRGPRWESCEAVITSLQSCLSGLSALADSLLQRPEVSDRFHRIEAKVSRDIASRYEPLTRSLDMLKEVVRQRDDRQAEFDRQLREQKANLRYRRERQSRWCLLTSVDRRRLSLSLARDLGDVASRETSDTATRALGEFKEEMTTLRSARSREGDEFKADITDLRLSLGALERKCEMKIEQKLEEVQRKGRELDKIIAASQKWVEEGVQANKASMDAMLRQKADELQQREEKVLADFREASERIEMSTNELVQKSRAEILAEVHLEIMEAERRISTCAAGKTEEIGRVEERLGKLEGEMKKRSSGQPSGGRVVTITTSTPSLGDDPSSSEDSYDEMQRDIKYDHICSRLDKLEKIAPRVSQAEVAVERLAQGQSELSDAVSAEIASASSVLREEEALAGVSEQLGGVLSDRSKLDGVGEEIQRVADEVRRLKERGVGREEFENCRTDVDAGRARIEERVREMSRTLQALESKLEEVSGRVDKEGLVGAVEELRVSTKEWARRTEEVEERVTNLAGNLGEGIRALESRAASIEAVEQRIGGAVERVEGEVAALRRSVAEVSGLQSSVEEMSDFLSKFPRDGFKEDAQRSIDGLKSGLAEVRVEMEEIRGANVEWIDEELNSHKKTLEGVDGELASSRKGLGRIDCSSWEDRGGARTGREAEPPQEVEESLRERLQELEDSVTELMALLGVVDDLAKNQTEMRKTLQSRCDKQAAEMAGEIRRMGDRGDERTVEIEKLKGIVGELEEKFGAAVGGRPVGRWREEIEDVRKKMDELRSEFGTDRLSLEEVVDAVKEVQKRLDGATVEKELAAVSPAGGAGRKGKELAAMKAQARELQEAISGSQERVEELIERKLEALQTELVERDSEWQRMVEEQVSEALDHIGENIDPEVNRLSATLGGVVERLGAAETSAAEGLEQLRTEVDLLTGRMGEIMQEARPAGDRADVSELADRLKACEGALEKTVESVGEVEALRGELDEGSSDAVTRSPRWLLGTNHRSLRQAGLPLRQRTEAGTGDQQATILEMQNAIQTVHSRMCRLASAIRELYSDCRTSLSTNFPEAAEALQGGLRIPEWTDDSLLPNISHPNRSCVALYRHGVQADCNNIASCIAPWVTATALRQSPEQPSAENHSEPEEASYSWQRQAPPLGRPHGVSYDCIISSFVVIVVLVIGTTMGSKDKREGDERRASFMRRILCAGLPVLLSNPDGSLSEGHPCGYRDPTPPRTPRDGFLTAADISARLFGDVLGSGDPTVVAEEITVLYERHRTAFAILLWWCKRFYKGSSQLIISPTVLLPSMTSPPCRPSAAEFGIPTRFVVGAEIVYTVVYLGIGCWSLYTHKAKHYAYFSTWCLTGIVGHVLLAYANQFNLLIFFLRLISYIYGKFLRDIVVGMMLLPAAATHHPSSYIDDPYDHHTPESLTPTSLGSLGV</sequence>
<reference evidence="4 5" key="1">
    <citation type="submission" date="2020-04" db="EMBL/GenBank/DDBJ databases">
        <title>Perkinsus olseni comparative genomics.</title>
        <authorList>
            <person name="Bogema D.R."/>
        </authorList>
    </citation>
    <scope>NUCLEOTIDE SEQUENCE [LARGE SCALE GENOMIC DNA]</scope>
    <source>
        <strain evidence="4">00978-12</strain>
    </source>
</reference>
<evidence type="ECO:0000256" key="2">
    <source>
        <dbReference type="SAM" id="MobiDB-lite"/>
    </source>
</evidence>
<feature type="compositionally biased region" description="Basic and acidic residues" evidence="2">
    <location>
        <begin position="1018"/>
        <end position="1031"/>
    </location>
</feature>
<dbReference type="PANTHER" id="PTHR18937">
    <property type="entry name" value="STRUCTURAL MAINTENANCE OF CHROMOSOMES SMC FAMILY MEMBER"/>
    <property type="match status" value="1"/>
</dbReference>
<feature type="transmembrane region" description="Helical" evidence="3">
    <location>
        <begin position="1710"/>
        <end position="1730"/>
    </location>
</feature>
<feature type="compositionally biased region" description="Polar residues" evidence="2">
    <location>
        <begin position="311"/>
        <end position="323"/>
    </location>
</feature>
<dbReference type="Gene3D" id="1.10.287.950">
    <property type="entry name" value="Methyl-accepting chemotaxis protein"/>
    <property type="match status" value="1"/>
</dbReference>
<organism evidence="4 5">
    <name type="scientific">Perkinsus olseni</name>
    <name type="common">Perkinsus atlanticus</name>
    <dbReference type="NCBI Taxonomy" id="32597"/>
    <lineage>
        <taxon>Eukaryota</taxon>
        <taxon>Sar</taxon>
        <taxon>Alveolata</taxon>
        <taxon>Perkinsozoa</taxon>
        <taxon>Perkinsea</taxon>
        <taxon>Perkinsida</taxon>
        <taxon>Perkinsidae</taxon>
        <taxon>Perkinsus</taxon>
    </lineage>
</organism>
<feature type="region of interest" description="Disordered" evidence="2">
    <location>
        <begin position="667"/>
        <end position="705"/>
    </location>
</feature>
<comment type="caution">
    <text evidence="4">The sequence shown here is derived from an EMBL/GenBank/DDBJ whole genome shotgun (WGS) entry which is preliminary data.</text>
</comment>
<evidence type="ECO:0000313" key="4">
    <source>
        <dbReference type="EMBL" id="KAF4694103.1"/>
    </source>
</evidence>
<feature type="region of interest" description="Disordered" evidence="2">
    <location>
        <begin position="1018"/>
        <end position="1037"/>
    </location>
</feature>
<dbReference type="OrthoDB" id="426355at2759"/>
<keyword evidence="1" id="KW-0175">Coiled coil</keyword>
<feature type="region of interest" description="Disordered" evidence="2">
    <location>
        <begin position="158"/>
        <end position="181"/>
    </location>
</feature>
<keyword evidence="3" id="KW-1133">Transmembrane helix</keyword>
<feature type="region of interest" description="Disordered" evidence="2">
    <location>
        <begin position="299"/>
        <end position="323"/>
    </location>
</feature>
<feature type="region of interest" description="Disordered" evidence="2">
    <location>
        <begin position="1488"/>
        <end position="1512"/>
    </location>
</feature>
<evidence type="ECO:0000256" key="1">
    <source>
        <dbReference type="SAM" id="Coils"/>
    </source>
</evidence>
<name>A0A7J6PD38_PEROL</name>
<feature type="coiled-coil region" evidence="1">
    <location>
        <begin position="785"/>
        <end position="850"/>
    </location>
</feature>
<evidence type="ECO:0000313" key="5">
    <source>
        <dbReference type="Proteomes" id="UP000541610"/>
    </source>
</evidence>
<proteinExistence type="predicted"/>